<protein>
    <submittedName>
        <fullName evidence="1">Uncharacterized protein</fullName>
    </submittedName>
</protein>
<accession>A0A0L0KKY5</accession>
<dbReference type="RefSeq" id="WP_050369937.1">
    <property type="nucleotide sequence ID" value="NZ_KQ257806.1"/>
</dbReference>
<dbReference type="Proteomes" id="UP000037151">
    <property type="component" value="Unassembled WGS sequence"/>
</dbReference>
<dbReference type="AlphaFoldDB" id="A0A0L0KKY5"/>
<sequence length="81" mass="8397">MGELVASLLPGLPYALLRPVPDPGGQVLPDVLPGVLRGSTGLHGRRLKGTLNPGSYTGVVDGDFDEAFGDTEPCHVSRSPC</sequence>
<organism evidence="1 2">
    <name type="scientific">Streptomyces acidiscabies</name>
    <dbReference type="NCBI Taxonomy" id="42234"/>
    <lineage>
        <taxon>Bacteria</taxon>
        <taxon>Bacillati</taxon>
        <taxon>Actinomycetota</taxon>
        <taxon>Actinomycetes</taxon>
        <taxon>Kitasatosporales</taxon>
        <taxon>Streptomycetaceae</taxon>
        <taxon>Streptomyces</taxon>
    </lineage>
</organism>
<evidence type="ECO:0000313" key="1">
    <source>
        <dbReference type="EMBL" id="KND38486.1"/>
    </source>
</evidence>
<proteinExistence type="predicted"/>
<evidence type="ECO:0000313" key="2">
    <source>
        <dbReference type="Proteomes" id="UP000037151"/>
    </source>
</evidence>
<dbReference type="EMBL" id="JPPY01000044">
    <property type="protein sequence ID" value="KND38486.1"/>
    <property type="molecule type" value="Genomic_DNA"/>
</dbReference>
<name>A0A0L0KKY5_9ACTN</name>
<reference evidence="2" key="1">
    <citation type="submission" date="2014-07" db="EMBL/GenBank/DDBJ databases">
        <title>Genome sequencing of plant-pathogenic Streptomyces species.</title>
        <authorList>
            <person name="Harrison J."/>
            <person name="Sapp M."/>
            <person name="Thwaites R."/>
            <person name="Studholme D.J."/>
        </authorList>
    </citation>
    <scope>NUCLEOTIDE SEQUENCE [LARGE SCALE GENOMIC DNA]</scope>
    <source>
        <strain evidence="2">NCPPB 4445</strain>
    </source>
</reference>
<gene>
    <name evidence="1" type="ORF">IQ63_07580</name>
</gene>
<comment type="caution">
    <text evidence="1">The sequence shown here is derived from an EMBL/GenBank/DDBJ whole genome shotgun (WGS) entry which is preliminary data.</text>
</comment>